<gene>
    <name evidence="3" type="ORF">J437_LFUL005484</name>
</gene>
<dbReference type="PROSITE" id="PS50908">
    <property type="entry name" value="RWD"/>
    <property type="match status" value="1"/>
</dbReference>
<dbReference type="PANTHER" id="PTHR21275">
    <property type="entry name" value="RWD DOMAIN-CONTAINING PROTEIN 4"/>
    <property type="match status" value="1"/>
</dbReference>
<accession>A0A8K0NTJ5</accession>
<dbReference type="InterPro" id="IPR042770">
    <property type="entry name" value="RWDD4"/>
</dbReference>
<feature type="compositionally biased region" description="Basic and acidic residues" evidence="1">
    <location>
        <begin position="160"/>
        <end position="173"/>
    </location>
</feature>
<dbReference type="CDD" id="cd23817">
    <property type="entry name" value="RWD-RWDD4"/>
    <property type="match status" value="1"/>
</dbReference>
<reference evidence="3" key="1">
    <citation type="submission" date="2013-04" db="EMBL/GenBank/DDBJ databases">
        <authorList>
            <person name="Qu J."/>
            <person name="Murali S.C."/>
            <person name="Bandaranaike D."/>
            <person name="Bellair M."/>
            <person name="Blankenburg K."/>
            <person name="Chao H."/>
            <person name="Dinh H."/>
            <person name="Doddapaneni H."/>
            <person name="Downs B."/>
            <person name="Dugan-Rocha S."/>
            <person name="Elkadiri S."/>
            <person name="Gnanaolivu R.D."/>
            <person name="Hernandez B."/>
            <person name="Javaid M."/>
            <person name="Jayaseelan J.C."/>
            <person name="Lee S."/>
            <person name="Li M."/>
            <person name="Ming W."/>
            <person name="Munidasa M."/>
            <person name="Muniz J."/>
            <person name="Nguyen L."/>
            <person name="Ongeri F."/>
            <person name="Osuji N."/>
            <person name="Pu L.-L."/>
            <person name="Puazo M."/>
            <person name="Qu C."/>
            <person name="Quiroz J."/>
            <person name="Raj R."/>
            <person name="Weissenberger G."/>
            <person name="Xin Y."/>
            <person name="Zou X."/>
            <person name="Han Y."/>
            <person name="Richards S."/>
            <person name="Worley K."/>
            <person name="Muzny D."/>
            <person name="Gibbs R."/>
        </authorList>
    </citation>
    <scope>NUCLEOTIDE SEQUENCE</scope>
    <source>
        <strain evidence="3">Sampled in the wild</strain>
    </source>
</reference>
<evidence type="ECO:0000259" key="2">
    <source>
        <dbReference type="PROSITE" id="PS50908"/>
    </source>
</evidence>
<dbReference type="InterPro" id="IPR016135">
    <property type="entry name" value="UBQ-conjugating_enzyme/RWD"/>
</dbReference>
<feature type="region of interest" description="Disordered" evidence="1">
    <location>
        <begin position="147"/>
        <end position="173"/>
    </location>
</feature>
<dbReference type="AlphaFoldDB" id="A0A8K0NTJ5"/>
<evidence type="ECO:0000313" key="3">
    <source>
        <dbReference type="EMBL" id="KAG8224150.1"/>
    </source>
</evidence>
<dbReference type="Proteomes" id="UP000792457">
    <property type="component" value="Unassembled WGS sequence"/>
</dbReference>
<dbReference type="SMART" id="SM00591">
    <property type="entry name" value="RWD"/>
    <property type="match status" value="1"/>
</dbReference>
<sequence>MSSNIELQSEEREVLLSIYDGDTAFKELSENKYQYKYGEEGDPKSFLLEISWGETYPMDKPIVNMDTFYNKHLVQDVKQHVANSVVKEAEQFLGEAMTYTLFEWVKEHAEELLSAQPESPTATSSITDAVSSISISDSTEIKIAAPKMKKEQLSKAQKRKQWDRVDGKGEKPRGWDWVDIVKHLSQTGSKNPDSSDP</sequence>
<name>A0A8K0NTJ5_LADFU</name>
<dbReference type="PANTHER" id="PTHR21275:SF1">
    <property type="entry name" value="RWD DOMAIN-CONTAINING PROTEIN 4"/>
    <property type="match status" value="1"/>
</dbReference>
<keyword evidence="4" id="KW-1185">Reference proteome</keyword>
<dbReference type="SUPFAM" id="SSF54495">
    <property type="entry name" value="UBC-like"/>
    <property type="match status" value="1"/>
</dbReference>
<evidence type="ECO:0000256" key="1">
    <source>
        <dbReference type="SAM" id="MobiDB-lite"/>
    </source>
</evidence>
<dbReference type="InterPro" id="IPR006575">
    <property type="entry name" value="RWD_dom"/>
</dbReference>
<organism evidence="3 4">
    <name type="scientific">Ladona fulva</name>
    <name type="common">Scarce chaser dragonfly</name>
    <name type="synonym">Libellula fulva</name>
    <dbReference type="NCBI Taxonomy" id="123851"/>
    <lineage>
        <taxon>Eukaryota</taxon>
        <taxon>Metazoa</taxon>
        <taxon>Ecdysozoa</taxon>
        <taxon>Arthropoda</taxon>
        <taxon>Hexapoda</taxon>
        <taxon>Insecta</taxon>
        <taxon>Pterygota</taxon>
        <taxon>Palaeoptera</taxon>
        <taxon>Odonata</taxon>
        <taxon>Epiprocta</taxon>
        <taxon>Anisoptera</taxon>
        <taxon>Libelluloidea</taxon>
        <taxon>Libellulidae</taxon>
        <taxon>Ladona</taxon>
    </lineage>
</organism>
<comment type="caution">
    <text evidence="3">The sequence shown here is derived from an EMBL/GenBank/DDBJ whole genome shotgun (WGS) entry which is preliminary data.</text>
</comment>
<dbReference type="Gene3D" id="3.10.110.10">
    <property type="entry name" value="Ubiquitin Conjugating Enzyme"/>
    <property type="match status" value="1"/>
</dbReference>
<dbReference type="Pfam" id="PF05773">
    <property type="entry name" value="RWD"/>
    <property type="match status" value="1"/>
</dbReference>
<proteinExistence type="predicted"/>
<dbReference type="OrthoDB" id="10045773at2759"/>
<protein>
    <recommendedName>
        <fullName evidence="2">RWD domain-containing protein</fullName>
    </recommendedName>
</protein>
<dbReference type="EMBL" id="KZ308185">
    <property type="protein sequence ID" value="KAG8224150.1"/>
    <property type="molecule type" value="Genomic_DNA"/>
</dbReference>
<evidence type="ECO:0000313" key="4">
    <source>
        <dbReference type="Proteomes" id="UP000792457"/>
    </source>
</evidence>
<feature type="domain" description="RWD" evidence="2">
    <location>
        <begin position="10"/>
        <end position="112"/>
    </location>
</feature>
<reference evidence="3" key="2">
    <citation type="submission" date="2017-10" db="EMBL/GenBank/DDBJ databases">
        <title>Ladona fulva Genome sequencing and assembly.</title>
        <authorList>
            <person name="Murali S."/>
            <person name="Richards S."/>
            <person name="Bandaranaike D."/>
            <person name="Bellair M."/>
            <person name="Blankenburg K."/>
            <person name="Chao H."/>
            <person name="Dinh H."/>
            <person name="Doddapaneni H."/>
            <person name="Dugan-Rocha S."/>
            <person name="Elkadiri S."/>
            <person name="Gnanaolivu R."/>
            <person name="Hernandez B."/>
            <person name="Skinner E."/>
            <person name="Javaid M."/>
            <person name="Lee S."/>
            <person name="Li M."/>
            <person name="Ming W."/>
            <person name="Munidasa M."/>
            <person name="Muniz J."/>
            <person name="Nguyen L."/>
            <person name="Hughes D."/>
            <person name="Osuji N."/>
            <person name="Pu L.-L."/>
            <person name="Puazo M."/>
            <person name="Qu C."/>
            <person name="Quiroz J."/>
            <person name="Raj R."/>
            <person name="Weissenberger G."/>
            <person name="Xin Y."/>
            <person name="Zou X."/>
            <person name="Han Y."/>
            <person name="Worley K."/>
            <person name="Muzny D."/>
            <person name="Gibbs R."/>
        </authorList>
    </citation>
    <scope>NUCLEOTIDE SEQUENCE</scope>
    <source>
        <strain evidence="3">Sampled in the wild</strain>
    </source>
</reference>